<feature type="compositionally biased region" description="Low complexity" evidence="1">
    <location>
        <begin position="112"/>
        <end position="123"/>
    </location>
</feature>
<feature type="compositionally biased region" description="Polar residues" evidence="1">
    <location>
        <begin position="40"/>
        <end position="58"/>
    </location>
</feature>
<proteinExistence type="predicted"/>
<dbReference type="EMBL" id="BOMH01000019">
    <property type="protein sequence ID" value="GID64949.1"/>
    <property type="molecule type" value="Genomic_DNA"/>
</dbReference>
<evidence type="ECO:0000256" key="1">
    <source>
        <dbReference type="SAM" id="MobiDB-lite"/>
    </source>
</evidence>
<dbReference type="Pfam" id="PF00652">
    <property type="entry name" value="Ricin_B_lectin"/>
    <property type="match status" value="1"/>
</dbReference>
<dbReference type="InterPro" id="IPR035992">
    <property type="entry name" value="Ricin_B-like_lectins"/>
</dbReference>
<feature type="region of interest" description="Disordered" evidence="1">
    <location>
        <begin position="22"/>
        <end position="64"/>
    </location>
</feature>
<feature type="compositionally biased region" description="Gly residues" evidence="1">
    <location>
        <begin position="129"/>
        <end position="142"/>
    </location>
</feature>
<name>A0A919IFX4_9ACTN</name>
<feature type="region of interest" description="Disordered" evidence="1">
    <location>
        <begin position="105"/>
        <end position="199"/>
    </location>
</feature>
<dbReference type="Gene3D" id="2.80.10.50">
    <property type="match status" value="1"/>
</dbReference>
<comment type="caution">
    <text evidence="4">The sequence shown here is derived from an EMBL/GenBank/DDBJ whole genome shotgun (WGS) entry which is preliminary data.</text>
</comment>
<sequence length="319" mass="31704">MDDEDFGSDRDPLLVRPFLVQDDAPGEHTVSEATWPAGSASDSATQVLPVFSGSTGTTPEPRRSKRRTLLVAGGGAGVVAVLAVAGYTALGPGRDASFSDGLPGPSFPVVTGPPTASASAGAAVTDETVGGGGNTDAGGGSTPGRTGATTTPTTTTATTTPSSGATSGTPSTATTGSVAPTGTAQPNAPALAPSPPKAGTGTLVSGNGLCLDLANAIPADDNVIQVFDCNRTVAQVWTLAGDGTLRVMGKCAMLVGDDTVHLTGCDGRTTAQWRVGDGRELVNAASNRCLTDPSDGARPGTRVVVVRCTGRSNQAWSLR</sequence>
<dbReference type="RefSeq" id="WP_203740654.1">
    <property type="nucleotide sequence ID" value="NZ_BAAAUC010000091.1"/>
</dbReference>
<keyword evidence="2" id="KW-0812">Transmembrane</keyword>
<feature type="compositionally biased region" description="Low complexity" evidence="1">
    <location>
        <begin position="143"/>
        <end position="184"/>
    </location>
</feature>
<keyword evidence="2" id="KW-0472">Membrane</keyword>
<dbReference type="AlphaFoldDB" id="A0A919IFX4"/>
<keyword evidence="2" id="KW-1133">Transmembrane helix</keyword>
<dbReference type="SUPFAM" id="SSF50370">
    <property type="entry name" value="Ricin B-like lectins"/>
    <property type="match status" value="1"/>
</dbReference>
<evidence type="ECO:0000259" key="3">
    <source>
        <dbReference type="SMART" id="SM00458"/>
    </source>
</evidence>
<evidence type="ECO:0000313" key="4">
    <source>
        <dbReference type="EMBL" id="GID64949.1"/>
    </source>
</evidence>
<protein>
    <recommendedName>
        <fullName evidence="3">Ricin B lectin domain-containing protein</fullName>
    </recommendedName>
</protein>
<gene>
    <name evidence="4" type="ORF">Acy02nite_28300</name>
</gene>
<keyword evidence="5" id="KW-1185">Reference proteome</keyword>
<evidence type="ECO:0000313" key="5">
    <source>
        <dbReference type="Proteomes" id="UP000619479"/>
    </source>
</evidence>
<dbReference type="Proteomes" id="UP000619479">
    <property type="component" value="Unassembled WGS sequence"/>
</dbReference>
<organism evidence="4 5">
    <name type="scientific">Actinoplanes cyaneus</name>
    <dbReference type="NCBI Taxonomy" id="52696"/>
    <lineage>
        <taxon>Bacteria</taxon>
        <taxon>Bacillati</taxon>
        <taxon>Actinomycetota</taxon>
        <taxon>Actinomycetes</taxon>
        <taxon>Micromonosporales</taxon>
        <taxon>Micromonosporaceae</taxon>
        <taxon>Actinoplanes</taxon>
    </lineage>
</organism>
<feature type="transmembrane region" description="Helical" evidence="2">
    <location>
        <begin position="69"/>
        <end position="90"/>
    </location>
</feature>
<dbReference type="PROSITE" id="PS50231">
    <property type="entry name" value="RICIN_B_LECTIN"/>
    <property type="match status" value="1"/>
</dbReference>
<accession>A0A919IFX4</accession>
<evidence type="ECO:0000256" key="2">
    <source>
        <dbReference type="SAM" id="Phobius"/>
    </source>
</evidence>
<reference evidence="4" key="1">
    <citation type="submission" date="2021-01" db="EMBL/GenBank/DDBJ databases">
        <title>Whole genome shotgun sequence of Actinoplanes cyaneus NBRC 14990.</title>
        <authorList>
            <person name="Komaki H."/>
            <person name="Tamura T."/>
        </authorList>
    </citation>
    <scope>NUCLEOTIDE SEQUENCE</scope>
    <source>
        <strain evidence="4">NBRC 14990</strain>
    </source>
</reference>
<feature type="domain" description="Ricin B lectin" evidence="3">
    <location>
        <begin position="198"/>
        <end position="319"/>
    </location>
</feature>
<dbReference type="InterPro" id="IPR000772">
    <property type="entry name" value="Ricin_B_lectin"/>
</dbReference>
<dbReference type="SMART" id="SM00458">
    <property type="entry name" value="RICIN"/>
    <property type="match status" value="1"/>
</dbReference>